<dbReference type="AlphaFoldDB" id="A0A645HKJ3"/>
<reference evidence="1" key="1">
    <citation type="submission" date="2019-08" db="EMBL/GenBank/DDBJ databases">
        <authorList>
            <person name="Kucharzyk K."/>
            <person name="Murdoch R.W."/>
            <person name="Higgins S."/>
            <person name="Loffler F."/>
        </authorList>
    </citation>
    <scope>NUCLEOTIDE SEQUENCE</scope>
</reference>
<dbReference type="EMBL" id="VSSQ01095377">
    <property type="protein sequence ID" value="MPN39517.1"/>
    <property type="molecule type" value="Genomic_DNA"/>
</dbReference>
<gene>
    <name evidence="1" type="ORF">SDC9_187045</name>
</gene>
<comment type="caution">
    <text evidence="1">The sequence shown here is derived from an EMBL/GenBank/DDBJ whole genome shotgun (WGS) entry which is preliminary data.</text>
</comment>
<accession>A0A645HKJ3</accession>
<protein>
    <submittedName>
        <fullName evidence="1">Uncharacterized protein</fullName>
    </submittedName>
</protein>
<organism evidence="1">
    <name type="scientific">bioreactor metagenome</name>
    <dbReference type="NCBI Taxonomy" id="1076179"/>
    <lineage>
        <taxon>unclassified sequences</taxon>
        <taxon>metagenomes</taxon>
        <taxon>ecological metagenomes</taxon>
    </lineage>
</organism>
<name>A0A645HKJ3_9ZZZZ</name>
<sequence length="85" mass="9401">MPSEGRKKLCAALECLKNIKALHTPTGAFAHSLFINADDNNRMIPGFLKLTGYNADDSRVPAVPGHYHNALLIKVLLLYLRLSQL</sequence>
<proteinExistence type="predicted"/>
<evidence type="ECO:0000313" key="1">
    <source>
        <dbReference type="EMBL" id="MPN39517.1"/>
    </source>
</evidence>